<comment type="catalytic activity">
    <reaction evidence="1">
        <text>Transfers a segment of a (1-&gt;4)-alpha-D-glucan chain to a primary hydroxy group in a similar glucan chain.</text>
        <dbReference type="EC" id="2.4.1.18"/>
    </reaction>
</comment>
<sequence length="678" mass="78552">MKTPNKTYKSKAAALLDDPYLQHYQSFIDRRKELLEFKKKKYAGSGNLSDFANGHHYYGMRKTSAGSWTFREWAPNAQRIFLIGDFSGWKEMSEFELKRINKKGDWEIELAEEKISHEMLYKLKLYWEGGEGERIPSYATRAVQDFSTNIFSAQVWEPERPYVFKHSCPEQADPIIYEAHTGMAGEAEDVSSFIHFADHIIPYIAECEYNTIQLMAVMEHPYYGSFGYHVSNYFAVSSRFGTPEDFKYLVDRAHSFGLRIVMDIVHSHSVKNEQEGLARFDGTIYQYFHEGEKGNHWLWDSYCFDYSKPEVVHFLLSNCKYWLEEYNIDGFRFDGITSMLYSHHGLGKDFTSYDDYFNGDADEDAFCYLALANELTHQIHPNAMTIAEDVSGMPGLCCPVWEGGCGFDFRMAMGVTDCWFKLLDIPDESWNISYLTHELLNKRAEEKTISYVECHDQALVGGKTAIFTLIDKEMYFNMHAGSENLVIDRGIALHKIMRIATIFTGDSGYLNFMGNEFGHPEWIDFPREGNGWSYKYARRQWSLKDDKNLRYHHLLNFDNAAIKMAGKEEIYKTDPCLLHFDSQDKVFAVKRGEMVLFVNLHPEKSYEGYGVECLPGKYHIALNSDKGCMGGFERIDEQIDYYTEHYIENDTVKNILKVYLPSRTAVVLKRNEALASHP</sequence>
<dbReference type="CDD" id="cd02854">
    <property type="entry name" value="E_set_GBE_euk_N"/>
    <property type="match status" value="1"/>
</dbReference>
<feature type="active site" description="Proton donor" evidence="8">
    <location>
        <position position="388"/>
    </location>
</feature>
<name>A0A1W6LJ44_9BACT</name>
<comment type="similarity">
    <text evidence="3">Belongs to the glycosyl hydrolase 13 family. GlgB subfamily.</text>
</comment>
<dbReference type="PIRSF" id="PIRSF000463">
    <property type="entry name" value="GlgB"/>
    <property type="match status" value="1"/>
</dbReference>
<dbReference type="GO" id="GO:0043169">
    <property type="term" value="F:cation binding"/>
    <property type="evidence" value="ECO:0007669"/>
    <property type="project" value="InterPro"/>
</dbReference>
<dbReference type="PANTHER" id="PTHR43651">
    <property type="entry name" value="1,4-ALPHA-GLUCAN-BRANCHING ENZYME"/>
    <property type="match status" value="1"/>
</dbReference>
<keyword evidence="6 10" id="KW-0808">Transferase</keyword>
<dbReference type="EC" id="2.4.1.18" evidence="4"/>
<feature type="active site" description="Nucleophile" evidence="8">
    <location>
        <position position="334"/>
    </location>
</feature>
<dbReference type="GO" id="GO:0005978">
    <property type="term" value="P:glycogen biosynthetic process"/>
    <property type="evidence" value="ECO:0007669"/>
    <property type="project" value="InterPro"/>
</dbReference>
<dbReference type="InterPro" id="IPR004193">
    <property type="entry name" value="Glyco_hydro_13_N"/>
</dbReference>
<dbReference type="AlphaFoldDB" id="A0A1W6LJ44"/>
<dbReference type="Pfam" id="PF02806">
    <property type="entry name" value="Alpha-amylase_C"/>
    <property type="match status" value="1"/>
</dbReference>
<dbReference type="SUPFAM" id="SSF81296">
    <property type="entry name" value="E set domains"/>
    <property type="match status" value="1"/>
</dbReference>
<keyword evidence="5 10" id="KW-0328">Glycosyltransferase</keyword>
<dbReference type="RefSeq" id="WP_085754529.1">
    <property type="nucleotide sequence ID" value="NZ_CP021023.1"/>
</dbReference>
<dbReference type="SMART" id="SM00642">
    <property type="entry name" value="Aamy"/>
    <property type="match status" value="1"/>
</dbReference>
<dbReference type="KEGG" id="pbp:STSP1_00167"/>
<dbReference type="InterPro" id="IPR006048">
    <property type="entry name" value="A-amylase/branching_C"/>
</dbReference>
<gene>
    <name evidence="10" type="primary">glgB_1</name>
    <name evidence="10" type="ORF">STSP1_00167</name>
</gene>
<evidence type="ECO:0000313" key="10">
    <source>
        <dbReference type="EMBL" id="ARN55801.1"/>
    </source>
</evidence>
<evidence type="ECO:0000256" key="2">
    <source>
        <dbReference type="ARBA" id="ARBA00002953"/>
    </source>
</evidence>
<evidence type="ECO:0000256" key="7">
    <source>
        <dbReference type="ARBA" id="ARBA00023277"/>
    </source>
</evidence>
<dbReference type="InterPro" id="IPR013780">
    <property type="entry name" value="Glyco_hydro_b"/>
</dbReference>
<keyword evidence="11" id="KW-1185">Reference proteome</keyword>
<dbReference type="Pfam" id="PF00128">
    <property type="entry name" value="Alpha-amylase"/>
    <property type="match status" value="1"/>
</dbReference>
<dbReference type="InterPro" id="IPR017853">
    <property type="entry name" value="GH"/>
</dbReference>
<evidence type="ECO:0000256" key="6">
    <source>
        <dbReference type="ARBA" id="ARBA00022679"/>
    </source>
</evidence>
<evidence type="ECO:0000313" key="11">
    <source>
        <dbReference type="Proteomes" id="UP000193334"/>
    </source>
</evidence>
<dbReference type="GO" id="GO:0005737">
    <property type="term" value="C:cytoplasm"/>
    <property type="evidence" value="ECO:0007669"/>
    <property type="project" value="TreeGrafter"/>
</dbReference>
<dbReference type="Proteomes" id="UP000193334">
    <property type="component" value="Chromosome"/>
</dbReference>
<reference evidence="11" key="1">
    <citation type="submission" date="2017-04" db="EMBL/GenBank/DDBJ databases">
        <title>Comparative genomics and description of representatives of a novel lineage of planctomycetes thriving in anoxic sediments.</title>
        <authorList>
            <person name="Spring S."/>
            <person name="Bunk B."/>
            <person name="Sproer C."/>
        </authorList>
    </citation>
    <scope>NUCLEOTIDE SEQUENCE [LARGE SCALE GENOMIC DNA]</scope>
    <source>
        <strain evidence="11">ST-PulAB-D4</strain>
    </source>
</reference>
<organism evidence="10 11">
    <name type="scientific">Sedimentisphaera salicampi</name>
    <dbReference type="NCBI Taxonomy" id="1941349"/>
    <lineage>
        <taxon>Bacteria</taxon>
        <taxon>Pseudomonadati</taxon>
        <taxon>Planctomycetota</taxon>
        <taxon>Phycisphaerae</taxon>
        <taxon>Sedimentisphaerales</taxon>
        <taxon>Sedimentisphaeraceae</taxon>
        <taxon>Sedimentisphaera</taxon>
    </lineage>
</organism>
<dbReference type="EMBL" id="CP021023">
    <property type="protein sequence ID" value="ARN55801.1"/>
    <property type="molecule type" value="Genomic_DNA"/>
</dbReference>
<dbReference type="Gene3D" id="2.60.40.10">
    <property type="entry name" value="Immunoglobulins"/>
    <property type="match status" value="1"/>
</dbReference>
<comment type="function">
    <text evidence="2">Catalyzes the formation of the alpha-1,6-glucosidic linkages in glycogen by scission of a 1,4-alpha-linked oligosaccharide from growing alpha-1,4-glucan chains and the subsequent attachment of the oligosaccharide to the alpha-1,6 position.</text>
</comment>
<dbReference type="SUPFAM" id="SSF51011">
    <property type="entry name" value="Glycosyl hydrolase domain"/>
    <property type="match status" value="1"/>
</dbReference>
<dbReference type="InterPro" id="IPR006047">
    <property type="entry name" value="GH13_cat_dom"/>
</dbReference>
<evidence type="ECO:0000256" key="8">
    <source>
        <dbReference type="PIRSR" id="PIRSR000463-1"/>
    </source>
</evidence>
<dbReference type="CDD" id="cd11321">
    <property type="entry name" value="AmyAc_bac_euk_BE"/>
    <property type="match status" value="1"/>
</dbReference>
<dbReference type="STRING" id="1941349.STSP1_00167"/>
<feature type="domain" description="Glycosyl hydrolase family 13 catalytic" evidence="9">
    <location>
        <begin position="193"/>
        <end position="542"/>
    </location>
</feature>
<keyword evidence="7" id="KW-0119">Carbohydrate metabolism</keyword>
<dbReference type="Gene3D" id="3.20.20.80">
    <property type="entry name" value="Glycosidases"/>
    <property type="match status" value="1"/>
</dbReference>
<evidence type="ECO:0000256" key="1">
    <source>
        <dbReference type="ARBA" id="ARBA00000826"/>
    </source>
</evidence>
<evidence type="ECO:0000256" key="3">
    <source>
        <dbReference type="ARBA" id="ARBA00009000"/>
    </source>
</evidence>
<dbReference type="GO" id="GO:0003844">
    <property type="term" value="F:1,4-alpha-glucan branching enzyme activity"/>
    <property type="evidence" value="ECO:0007669"/>
    <property type="project" value="UniProtKB-EC"/>
</dbReference>
<proteinExistence type="inferred from homology"/>
<dbReference type="InterPro" id="IPR014756">
    <property type="entry name" value="Ig_E-set"/>
</dbReference>
<dbReference type="GO" id="GO:0004553">
    <property type="term" value="F:hydrolase activity, hydrolyzing O-glycosyl compounds"/>
    <property type="evidence" value="ECO:0007669"/>
    <property type="project" value="InterPro"/>
</dbReference>
<dbReference type="Pfam" id="PF02922">
    <property type="entry name" value="CBM_48"/>
    <property type="match status" value="1"/>
</dbReference>
<protein>
    <recommendedName>
        <fullName evidence="4">1,4-alpha-glucan branching enzyme</fullName>
        <ecNumber evidence="4">2.4.1.18</ecNumber>
    </recommendedName>
</protein>
<evidence type="ECO:0000259" key="9">
    <source>
        <dbReference type="SMART" id="SM00642"/>
    </source>
</evidence>
<dbReference type="PANTHER" id="PTHR43651:SF3">
    <property type="entry name" value="1,4-ALPHA-GLUCAN-BRANCHING ENZYME"/>
    <property type="match status" value="1"/>
</dbReference>
<dbReference type="InterPro" id="IPR013783">
    <property type="entry name" value="Ig-like_fold"/>
</dbReference>
<evidence type="ECO:0000256" key="5">
    <source>
        <dbReference type="ARBA" id="ARBA00022676"/>
    </source>
</evidence>
<dbReference type="SUPFAM" id="SSF51445">
    <property type="entry name" value="(Trans)glycosidases"/>
    <property type="match status" value="1"/>
</dbReference>
<dbReference type="InterPro" id="IPR037439">
    <property type="entry name" value="Branching_enzy"/>
</dbReference>
<evidence type="ECO:0000256" key="4">
    <source>
        <dbReference type="ARBA" id="ARBA00012541"/>
    </source>
</evidence>
<accession>A0A1W6LJ44</accession>
<dbReference type="Gene3D" id="2.60.40.1180">
    <property type="entry name" value="Golgi alpha-mannosidase II"/>
    <property type="match status" value="1"/>
</dbReference>